<gene>
    <name evidence="9" type="ORF">H9Q76_09195</name>
</gene>
<comment type="subcellular location">
    <subcellularLocation>
        <location evidence="1">Cell membrane</location>
        <topology evidence="1">Multi-pass membrane protein</topology>
    </subcellularLocation>
</comment>
<name>A0A7G9FK37_9FIRM</name>
<dbReference type="Gene3D" id="3.40.720.10">
    <property type="entry name" value="Alkaline Phosphatase, subunit A"/>
    <property type="match status" value="1"/>
</dbReference>
<dbReference type="Gene3D" id="3.30.1120.170">
    <property type="match status" value="1"/>
</dbReference>
<keyword evidence="4 7" id="KW-0812">Transmembrane</keyword>
<dbReference type="PANTHER" id="PTHR47371:SF3">
    <property type="entry name" value="PHOSPHOGLYCEROL TRANSFERASE I"/>
    <property type="match status" value="1"/>
</dbReference>
<keyword evidence="10" id="KW-1185">Reference proteome</keyword>
<keyword evidence="9" id="KW-0378">Hydrolase</keyword>
<evidence type="ECO:0000256" key="3">
    <source>
        <dbReference type="ARBA" id="ARBA00022475"/>
    </source>
</evidence>
<evidence type="ECO:0000256" key="4">
    <source>
        <dbReference type="ARBA" id="ARBA00022692"/>
    </source>
</evidence>
<feature type="transmembrane region" description="Helical" evidence="7">
    <location>
        <begin position="20"/>
        <end position="42"/>
    </location>
</feature>
<feature type="transmembrane region" description="Helical" evidence="7">
    <location>
        <begin position="48"/>
        <end position="69"/>
    </location>
</feature>
<dbReference type="InterPro" id="IPR017850">
    <property type="entry name" value="Alkaline_phosphatase_core_sf"/>
</dbReference>
<evidence type="ECO:0000259" key="8">
    <source>
        <dbReference type="Pfam" id="PF00884"/>
    </source>
</evidence>
<evidence type="ECO:0000256" key="1">
    <source>
        <dbReference type="ARBA" id="ARBA00004651"/>
    </source>
</evidence>
<dbReference type="SUPFAM" id="SSF53649">
    <property type="entry name" value="Alkaline phosphatase-like"/>
    <property type="match status" value="1"/>
</dbReference>
<evidence type="ECO:0000256" key="2">
    <source>
        <dbReference type="ARBA" id="ARBA00004936"/>
    </source>
</evidence>
<accession>A0A7G9FK37</accession>
<dbReference type="RefSeq" id="WP_249320986.1">
    <property type="nucleotide sequence ID" value="NZ_CP060632.1"/>
</dbReference>
<dbReference type="GO" id="GO:0016787">
    <property type="term" value="F:hydrolase activity"/>
    <property type="evidence" value="ECO:0007669"/>
    <property type="project" value="UniProtKB-KW"/>
</dbReference>
<dbReference type="EMBL" id="CP060632">
    <property type="protein sequence ID" value="QNL98918.1"/>
    <property type="molecule type" value="Genomic_DNA"/>
</dbReference>
<dbReference type="PANTHER" id="PTHR47371">
    <property type="entry name" value="LIPOTEICHOIC ACID SYNTHASE"/>
    <property type="match status" value="1"/>
</dbReference>
<dbReference type="InterPro" id="IPR000917">
    <property type="entry name" value="Sulfatase_N"/>
</dbReference>
<feature type="transmembrane region" description="Helical" evidence="7">
    <location>
        <begin position="161"/>
        <end position="180"/>
    </location>
</feature>
<proteinExistence type="predicted"/>
<organism evidence="9 10">
    <name type="scientific">Wujia chipingensis</name>
    <dbReference type="NCBI Taxonomy" id="2763670"/>
    <lineage>
        <taxon>Bacteria</taxon>
        <taxon>Bacillati</taxon>
        <taxon>Bacillota</taxon>
        <taxon>Clostridia</taxon>
        <taxon>Lachnospirales</taxon>
        <taxon>Lachnospiraceae</taxon>
        <taxon>Wujia</taxon>
    </lineage>
</organism>
<dbReference type="AlphaFoldDB" id="A0A7G9FK37"/>
<dbReference type="InterPro" id="IPR050448">
    <property type="entry name" value="OpgB/LTA_synthase_biosynth"/>
</dbReference>
<keyword evidence="5 7" id="KW-1133">Transmembrane helix</keyword>
<evidence type="ECO:0000256" key="5">
    <source>
        <dbReference type="ARBA" id="ARBA00022989"/>
    </source>
</evidence>
<dbReference type="Proteomes" id="UP000515819">
    <property type="component" value="Chromosome"/>
</dbReference>
<evidence type="ECO:0000256" key="6">
    <source>
        <dbReference type="ARBA" id="ARBA00023136"/>
    </source>
</evidence>
<dbReference type="KEGG" id="wcp:H9Q76_09195"/>
<feature type="transmembrane region" description="Helical" evidence="7">
    <location>
        <begin position="76"/>
        <end position="98"/>
    </location>
</feature>
<dbReference type="Pfam" id="PF00884">
    <property type="entry name" value="Sulfatase"/>
    <property type="match status" value="1"/>
</dbReference>
<feature type="domain" description="Sulfatase N-terminal" evidence="8">
    <location>
        <begin position="309"/>
        <end position="595"/>
    </location>
</feature>
<comment type="pathway">
    <text evidence="2">Cell wall biogenesis; lipoteichoic acid biosynthesis.</text>
</comment>
<protein>
    <submittedName>
        <fullName evidence="9">Sulfatase-like hydrolase/transferase</fullName>
    </submittedName>
</protein>
<keyword evidence="6 7" id="KW-0472">Membrane</keyword>
<dbReference type="CDD" id="cd16015">
    <property type="entry name" value="LTA_synthase"/>
    <property type="match status" value="1"/>
</dbReference>
<evidence type="ECO:0000313" key="10">
    <source>
        <dbReference type="Proteomes" id="UP000515819"/>
    </source>
</evidence>
<evidence type="ECO:0000256" key="7">
    <source>
        <dbReference type="SAM" id="Phobius"/>
    </source>
</evidence>
<keyword evidence="3" id="KW-1003">Cell membrane</keyword>
<feature type="transmembrane region" description="Helical" evidence="7">
    <location>
        <begin position="129"/>
        <end position="149"/>
    </location>
</feature>
<dbReference type="GO" id="GO:0005886">
    <property type="term" value="C:plasma membrane"/>
    <property type="evidence" value="ECO:0007669"/>
    <property type="project" value="UniProtKB-SubCell"/>
</dbReference>
<keyword evidence="9" id="KW-0808">Transferase</keyword>
<sequence>MKDQIQTIKLKKEKRAFSYWRIPFFAGAGIYLEVLFHLAIYHKLESTSIYPVLFGATLGLFLAALTVWLPRIGNEIIAYVGLTAFCVYDIVQLIYFRIFGTFLSLVSVGGAGNAMDFKVVMFEKIRQNVGWMLLFMLPVIALVLLRVFLIKFDRPKMKIRLISVASAVCLCAISILLLNVQGRAMYSPYQLFHNQYVLELSMNKLGVCVTTVRDAQTMLTGGKKNVTFTLDDTDMQPDDVTATESDAMEATATDTDAALAYVEQVDPAVDFKKLYQAAEDEQLKNLSAYCAQQTPTMQNEYTGMFEGYNVVCITAESLCKYGIYENCTPTLYKIMNDGFVFENYYNPIWYHSTIDGEFVDCLGQYPCSSEWSFYKSADTYQPYALGNALNEKGYTSKAYHDFDFYYYNRSETHANMGYDFKAIDYGLDIPSYVTYSDYDTIEAVYKEFINEEPFLMYFMTFSGHLPYNYDYNAMCLKNREEAEKCTEGMDLPEDAVAYIAAQMELDKALEDLIDKLDEAGKLEKTVFIVTPDHYPYGLTDSGYDALAGKNVSDDAFEKHHSCLGIWSASMEEPVHVKKLCASVDVLPTVLNLLGVTYDSRILAGHDILSDSEELVIFADHSFKTDKIGYNTKTGEVTYYVDEKTVSQSYIDDKIKEVETKLYMSDEVINTDFYGYVYGRKSTNTTTSTTTSTEQPNKE</sequence>
<dbReference type="GO" id="GO:0016740">
    <property type="term" value="F:transferase activity"/>
    <property type="evidence" value="ECO:0007669"/>
    <property type="project" value="UniProtKB-KW"/>
</dbReference>
<reference evidence="9 10" key="1">
    <citation type="submission" date="2020-08" db="EMBL/GenBank/DDBJ databases">
        <authorList>
            <person name="Liu C."/>
            <person name="Sun Q."/>
        </authorList>
    </citation>
    <scope>NUCLEOTIDE SEQUENCE [LARGE SCALE GENOMIC DNA]</scope>
    <source>
        <strain evidence="9 10">NSJ-4</strain>
    </source>
</reference>
<evidence type="ECO:0000313" key="9">
    <source>
        <dbReference type="EMBL" id="QNL98918.1"/>
    </source>
</evidence>